<dbReference type="HOGENOM" id="CLU_2572863_0_0_12"/>
<proteinExistence type="predicted"/>
<sequence>MQKYIFIPNIQKFAVSVAFAYSPAESIVLEEYLFTCRWGGYAFQTAVGVPFVTVTAYSPRSIGLFALPMKWAFKYFSKMIF</sequence>
<accession>S6A3Y2</accession>
<evidence type="ECO:0000313" key="2">
    <source>
        <dbReference type="Proteomes" id="UP000015620"/>
    </source>
</evidence>
<keyword evidence="2" id="KW-1185">Reference proteome</keyword>
<dbReference type="KEGG" id="tped:TPE_1451"/>
<dbReference type="EMBL" id="CP004120">
    <property type="protein sequence ID" value="AGT43946.1"/>
    <property type="molecule type" value="Genomic_DNA"/>
</dbReference>
<organism evidence="1 2">
    <name type="scientific">Treponema pedis str. T A4</name>
    <dbReference type="NCBI Taxonomy" id="1291379"/>
    <lineage>
        <taxon>Bacteria</taxon>
        <taxon>Pseudomonadati</taxon>
        <taxon>Spirochaetota</taxon>
        <taxon>Spirochaetia</taxon>
        <taxon>Spirochaetales</taxon>
        <taxon>Treponemataceae</taxon>
        <taxon>Treponema</taxon>
    </lineage>
</organism>
<protein>
    <submittedName>
        <fullName evidence="1">Uncharacterized protein</fullName>
    </submittedName>
</protein>
<evidence type="ECO:0000313" key="1">
    <source>
        <dbReference type="EMBL" id="AGT43946.1"/>
    </source>
</evidence>
<dbReference type="AlphaFoldDB" id="S6A3Y2"/>
<dbReference type="Proteomes" id="UP000015620">
    <property type="component" value="Chromosome"/>
</dbReference>
<dbReference type="STRING" id="1291379.TPE_1451"/>
<name>S6A3Y2_9SPIR</name>
<gene>
    <name evidence="1" type="ORF">TPE_1451</name>
</gene>
<reference evidence="1 2" key="1">
    <citation type="journal article" date="2013" name="PLoS ONE">
        <title>Genome-Wide Relatedness of Treponema pedis, from Gingiva and Necrotic Skin Lesions of Pigs, with the Human Oral Pathogen Treponema denticola.</title>
        <authorList>
            <person name="Svartstrom O."/>
            <person name="Mushtaq M."/>
            <person name="Pringle M."/>
            <person name="Segerman B."/>
        </authorList>
    </citation>
    <scope>NUCLEOTIDE SEQUENCE [LARGE SCALE GENOMIC DNA]</scope>
    <source>
        <strain evidence="1">T A4</strain>
    </source>
</reference>